<keyword evidence="2" id="KW-1133">Transmembrane helix</keyword>
<organism evidence="3 4">
    <name type="scientific">Babesia caballi</name>
    <dbReference type="NCBI Taxonomy" id="5871"/>
    <lineage>
        <taxon>Eukaryota</taxon>
        <taxon>Sar</taxon>
        <taxon>Alveolata</taxon>
        <taxon>Apicomplexa</taxon>
        <taxon>Aconoidasida</taxon>
        <taxon>Piroplasmida</taxon>
        <taxon>Babesiidae</taxon>
        <taxon>Babesia</taxon>
    </lineage>
</organism>
<proteinExistence type="predicted"/>
<dbReference type="RefSeq" id="XP_067716944.1">
    <property type="nucleotide sequence ID" value="XM_067860843.1"/>
</dbReference>
<sequence length="425" mass="45881">MDSNASSVDMPPSALKSVDDCEKSDNPALSPQMEKYMMFSAICQGFCVLLNLHSIFMLSNMAPVALGVENFSGKIVFILEFFACTINTLLFWMNAVKPWFTVGACIVQGAANIAQIVVIATLSGTTGMYAYLGVTAALGVIFGCNSMTSFAMMAFGPVNHLGAFSFGFALGGVVPFFFSSILQNTAFTGNTVEDVRGMMYCIMGFVAAMSIISGVNLAFYLSREQISKHYNRIKVEGISTVKCTFRAALKGLKYTWKIVLVDLISYVNLLSFYPGVVPGAMPMDIGRKIMLIGIFQISETVGRFMAVFIDRRWLLCNSLDRVIVLAVCNVGTSVFLVCSTLFYSNVFMGHIVVVTIGVITLGLVGGYCNSFADKSIEENVPKTLEQNVVVSTTTVFKIVASVFCAVGSLISTFLVKAFPDGGAGH</sequence>
<accession>A0AAV4LZ18</accession>
<keyword evidence="2" id="KW-0812">Transmembrane</keyword>
<feature type="transmembrane region" description="Helical" evidence="2">
    <location>
        <begin position="202"/>
        <end position="222"/>
    </location>
</feature>
<feature type="transmembrane region" description="Helical" evidence="2">
    <location>
        <begin position="161"/>
        <end position="182"/>
    </location>
</feature>
<evidence type="ECO:0000256" key="2">
    <source>
        <dbReference type="SAM" id="Phobius"/>
    </source>
</evidence>
<dbReference type="Proteomes" id="UP001497744">
    <property type="component" value="Unassembled WGS sequence"/>
</dbReference>
<feature type="transmembrane region" description="Helical" evidence="2">
    <location>
        <begin position="349"/>
        <end position="368"/>
    </location>
</feature>
<feature type="region of interest" description="Disordered" evidence="1">
    <location>
        <begin position="1"/>
        <end position="23"/>
    </location>
</feature>
<evidence type="ECO:0000313" key="4">
    <source>
        <dbReference type="Proteomes" id="UP001497744"/>
    </source>
</evidence>
<evidence type="ECO:0000256" key="1">
    <source>
        <dbReference type="SAM" id="MobiDB-lite"/>
    </source>
</evidence>
<reference evidence="3 4" key="1">
    <citation type="submission" date="2021-06" db="EMBL/GenBank/DDBJ databases">
        <title>Genome sequence of Babesia caballi.</title>
        <authorList>
            <person name="Yamagishi J."/>
            <person name="Kidaka T."/>
            <person name="Ochi A."/>
        </authorList>
    </citation>
    <scope>NUCLEOTIDE SEQUENCE [LARGE SCALE GENOMIC DNA]</scope>
    <source>
        <strain evidence="3">USDA-D6B2</strain>
    </source>
</reference>
<feature type="transmembrane region" description="Helical" evidence="2">
    <location>
        <begin position="36"/>
        <end position="59"/>
    </location>
</feature>
<dbReference type="EMBL" id="BPLF01000003">
    <property type="protein sequence ID" value="GIX64875.1"/>
    <property type="molecule type" value="Genomic_DNA"/>
</dbReference>
<dbReference type="GeneID" id="94196356"/>
<dbReference type="AlphaFoldDB" id="A0AAV4LZ18"/>
<protein>
    <submittedName>
        <fullName evidence="3">CLN3 protein domain-containing protein</fullName>
    </submittedName>
</protein>
<keyword evidence="2" id="KW-0472">Membrane</keyword>
<gene>
    <name evidence="3" type="ORF">BcabD6B2_43100</name>
</gene>
<comment type="caution">
    <text evidence="3">The sequence shown here is derived from an EMBL/GenBank/DDBJ whole genome shotgun (WGS) entry which is preliminary data.</text>
</comment>
<feature type="transmembrane region" description="Helical" evidence="2">
    <location>
        <begin position="71"/>
        <end position="92"/>
    </location>
</feature>
<keyword evidence="4" id="KW-1185">Reference proteome</keyword>
<feature type="transmembrane region" description="Helical" evidence="2">
    <location>
        <begin position="128"/>
        <end position="154"/>
    </location>
</feature>
<feature type="transmembrane region" description="Helical" evidence="2">
    <location>
        <begin position="99"/>
        <end position="122"/>
    </location>
</feature>
<feature type="transmembrane region" description="Helical" evidence="2">
    <location>
        <begin position="322"/>
        <end position="343"/>
    </location>
</feature>
<name>A0AAV4LZ18_BABCB</name>
<feature type="transmembrane region" description="Helical" evidence="2">
    <location>
        <begin position="388"/>
        <end position="415"/>
    </location>
</feature>
<feature type="transmembrane region" description="Helical" evidence="2">
    <location>
        <begin position="254"/>
        <end position="277"/>
    </location>
</feature>
<evidence type="ECO:0000313" key="3">
    <source>
        <dbReference type="EMBL" id="GIX64875.1"/>
    </source>
</evidence>